<dbReference type="PANTHER" id="PTHR37817">
    <property type="entry name" value="N-ACETYLTRANSFERASE EIS"/>
    <property type="match status" value="1"/>
</dbReference>
<evidence type="ECO:0000313" key="2">
    <source>
        <dbReference type="EMBL" id="MDN4015236.1"/>
    </source>
</evidence>
<evidence type="ECO:0000313" key="3">
    <source>
        <dbReference type="Proteomes" id="UP001225933"/>
    </source>
</evidence>
<dbReference type="InterPro" id="IPR036527">
    <property type="entry name" value="SCP2_sterol-bd_dom_sf"/>
</dbReference>
<feature type="non-terminal residue" evidence="2">
    <location>
        <position position="90"/>
    </location>
</feature>
<dbReference type="InterPro" id="IPR025559">
    <property type="entry name" value="Eis_dom"/>
</dbReference>
<dbReference type="InterPro" id="IPR051554">
    <property type="entry name" value="Acetyltransferase_Eis"/>
</dbReference>
<reference evidence="2" key="1">
    <citation type="submission" date="2023-06" db="EMBL/GenBank/DDBJ databases">
        <title>Two Chryseobacterium gambrini strains from China.</title>
        <authorList>
            <person name="Zeng J."/>
            <person name="Wu Y."/>
        </authorList>
    </citation>
    <scope>NUCLEOTIDE SEQUENCE</scope>
    <source>
        <strain evidence="2">SQ219</strain>
    </source>
</reference>
<gene>
    <name evidence="2" type="ORF">QX233_22570</name>
</gene>
<dbReference type="GO" id="GO:0034069">
    <property type="term" value="F:aminoglycoside N-acetyltransferase activity"/>
    <property type="evidence" value="ECO:0007669"/>
    <property type="project" value="TreeGrafter"/>
</dbReference>
<feature type="domain" description="Enhanced intracellular survival protein" evidence="1">
    <location>
        <begin position="42"/>
        <end position="85"/>
    </location>
</feature>
<dbReference type="GO" id="GO:0030649">
    <property type="term" value="P:aminoglycoside antibiotic catabolic process"/>
    <property type="evidence" value="ECO:0007669"/>
    <property type="project" value="TreeGrafter"/>
</dbReference>
<dbReference type="RefSeq" id="WP_290343767.1">
    <property type="nucleotide sequence ID" value="NZ_JAUHGV010000184.1"/>
</dbReference>
<dbReference type="EMBL" id="JAUHGV010000184">
    <property type="protein sequence ID" value="MDN4015236.1"/>
    <property type="molecule type" value="Genomic_DNA"/>
</dbReference>
<name>A0AAJ1R6Y1_9FLAO</name>
<dbReference type="PANTHER" id="PTHR37817:SF1">
    <property type="entry name" value="N-ACETYLTRANSFERASE EIS"/>
    <property type="match status" value="1"/>
</dbReference>
<dbReference type="Proteomes" id="UP001225933">
    <property type="component" value="Unassembled WGS sequence"/>
</dbReference>
<dbReference type="AlphaFoldDB" id="A0AAJ1R6Y1"/>
<proteinExistence type="predicted"/>
<dbReference type="Gene3D" id="3.30.1050.10">
    <property type="entry name" value="SCP2 sterol-binding domain"/>
    <property type="match status" value="1"/>
</dbReference>
<sequence length="90" mass="9739">DSQVGEITLRGPVDTVLQDLASNPREIDIEIEPGPMVRIVDVRRALSTLSYPAGVEADLVFDIADDLVDWNSGRFRLSIADGIGTCEPAD</sequence>
<organism evidence="2 3">
    <name type="scientific">Chryseobacterium gambrini</name>
    <dbReference type="NCBI Taxonomy" id="373672"/>
    <lineage>
        <taxon>Bacteria</taxon>
        <taxon>Pseudomonadati</taxon>
        <taxon>Bacteroidota</taxon>
        <taxon>Flavobacteriia</taxon>
        <taxon>Flavobacteriales</taxon>
        <taxon>Weeksellaceae</taxon>
        <taxon>Chryseobacterium group</taxon>
        <taxon>Chryseobacterium</taxon>
    </lineage>
</organism>
<dbReference type="Pfam" id="PF13530">
    <property type="entry name" value="SCP2_2"/>
    <property type="match status" value="1"/>
</dbReference>
<feature type="non-terminal residue" evidence="2">
    <location>
        <position position="1"/>
    </location>
</feature>
<protein>
    <submittedName>
        <fullName evidence="2">Sterol carrier protein domain-containing protein</fullName>
    </submittedName>
</protein>
<accession>A0AAJ1R6Y1</accession>
<evidence type="ECO:0000259" key="1">
    <source>
        <dbReference type="Pfam" id="PF13530"/>
    </source>
</evidence>
<comment type="caution">
    <text evidence="2">The sequence shown here is derived from an EMBL/GenBank/DDBJ whole genome shotgun (WGS) entry which is preliminary data.</text>
</comment>
<dbReference type="SUPFAM" id="SSF55718">
    <property type="entry name" value="SCP-like"/>
    <property type="match status" value="1"/>
</dbReference>